<dbReference type="SUPFAM" id="SSF53474">
    <property type="entry name" value="alpha/beta-Hydrolases"/>
    <property type="match status" value="1"/>
</dbReference>
<dbReference type="InterPro" id="IPR029058">
    <property type="entry name" value="AB_hydrolase_fold"/>
</dbReference>
<dbReference type="Proteomes" id="UP000261704">
    <property type="component" value="Chromosome"/>
</dbReference>
<protein>
    <submittedName>
        <fullName evidence="2">Alpha/beta fold hydrolase</fullName>
    </submittedName>
</protein>
<dbReference type="InterPro" id="IPR000073">
    <property type="entry name" value="AB_hydrolase_1"/>
</dbReference>
<dbReference type="AlphaFoldDB" id="A0A347UIW5"/>
<dbReference type="OrthoDB" id="9804723at2"/>
<dbReference type="GO" id="GO:0016787">
    <property type="term" value="F:hydrolase activity"/>
    <property type="evidence" value="ECO:0007669"/>
    <property type="project" value="UniProtKB-KW"/>
</dbReference>
<name>A0A347UIW5_9RHOB</name>
<dbReference type="InterPro" id="IPR050266">
    <property type="entry name" value="AB_hydrolase_sf"/>
</dbReference>
<organism evidence="2 3">
    <name type="scientific">Profundibacter amoris</name>
    <dbReference type="NCBI Taxonomy" id="2171755"/>
    <lineage>
        <taxon>Bacteria</taxon>
        <taxon>Pseudomonadati</taxon>
        <taxon>Pseudomonadota</taxon>
        <taxon>Alphaproteobacteria</taxon>
        <taxon>Rhodobacterales</taxon>
        <taxon>Paracoccaceae</taxon>
        <taxon>Profundibacter</taxon>
    </lineage>
</organism>
<feature type="domain" description="AB hydrolase-1" evidence="1">
    <location>
        <begin position="22"/>
        <end position="253"/>
    </location>
</feature>
<dbReference type="KEGG" id="pamo:BAR1_13190"/>
<dbReference type="RefSeq" id="WP_118943447.1">
    <property type="nucleotide sequence ID" value="NZ_CP032125.1"/>
</dbReference>
<gene>
    <name evidence="2" type="ORF">BAR1_13190</name>
</gene>
<dbReference type="Pfam" id="PF00561">
    <property type="entry name" value="Abhydrolase_1"/>
    <property type="match status" value="1"/>
</dbReference>
<sequence length="269" mass="29517">MPYAEVNGTRLHYTDTGSGDVAIVFSHGLLFSTEMFEDQIAHFKDEYRCIAYDHRGQGQSDCPPGEYDMDTLTDDAAALIKSLGVKGCHFVGLSMGGFVALRMALNYPELVRSIAVLDSSADPEPQENRGKYKFLNFVLRWFGSKPVVKSVMPIMFSQTFLNDPARKALRDRWAAFLGKVPNRKGMAKAVSGVIEREGVYERLGEITTPTLIVVGDEDTATVPAKSERMHAAIKGSEFVMVPKGGHVSTIDAPEAVNAALSQFFEKLDG</sequence>
<keyword evidence="3" id="KW-1185">Reference proteome</keyword>
<reference evidence="2 3" key="1">
    <citation type="submission" date="2018-09" db="EMBL/GenBank/DDBJ databases">
        <title>Profundibacter amoris BAR1 gen. nov., sp. nov., a new member of the Roseobacter clade isolated at Lokis Castle Vent Field on the Arctic Mid-Oceanic Ridge.</title>
        <authorList>
            <person name="Le Moine Bauer S."/>
            <person name="Sjoeberg A.G."/>
            <person name="L'Haridon S."/>
            <person name="Stokke R."/>
            <person name="Roalkvam I."/>
            <person name="Steen I.H."/>
            <person name="Dahle H."/>
        </authorList>
    </citation>
    <scope>NUCLEOTIDE SEQUENCE [LARGE SCALE GENOMIC DNA]</scope>
    <source>
        <strain evidence="2 3">BAR1</strain>
    </source>
</reference>
<dbReference type="PRINTS" id="PR00111">
    <property type="entry name" value="ABHYDROLASE"/>
</dbReference>
<dbReference type="PRINTS" id="PR00412">
    <property type="entry name" value="EPOXHYDRLASE"/>
</dbReference>
<dbReference type="Gene3D" id="3.40.50.1820">
    <property type="entry name" value="alpha/beta hydrolase"/>
    <property type="match status" value="1"/>
</dbReference>
<proteinExistence type="predicted"/>
<keyword evidence="2" id="KW-0378">Hydrolase</keyword>
<evidence type="ECO:0000313" key="2">
    <source>
        <dbReference type="EMBL" id="AXX98793.1"/>
    </source>
</evidence>
<evidence type="ECO:0000259" key="1">
    <source>
        <dbReference type="Pfam" id="PF00561"/>
    </source>
</evidence>
<evidence type="ECO:0000313" key="3">
    <source>
        <dbReference type="Proteomes" id="UP000261704"/>
    </source>
</evidence>
<accession>A0A347UIW5</accession>
<dbReference type="EMBL" id="CP032125">
    <property type="protein sequence ID" value="AXX98793.1"/>
    <property type="molecule type" value="Genomic_DNA"/>
</dbReference>
<dbReference type="InterPro" id="IPR000639">
    <property type="entry name" value="Epox_hydrolase-like"/>
</dbReference>
<dbReference type="PANTHER" id="PTHR43798:SF29">
    <property type="entry name" value="AB HYDROLASE-1 DOMAIN-CONTAINING PROTEIN"/>
    <property type="match status" value="1"/>
</dbReference>
<dbReference type="PANTHER" id="PTHR43798">
    <property type="entry name" value="MONOACYLGLYCEROL LIPASE"/>
    <property type="match status" value="1"/>
</dbReference>